<protein>
    <submittedName>
        <fullName evidence="3">Sema domain-containing protein</fullName>
    </submittedName>
</protein>
<evidence type="ECO:0000313" key="1">
    <source>
        <dbReference type="EMBL" id="VDO91380.1"/>
    </source>
</evidence>
<proteinExistence type="predicted"/>
<reference evidence="1 2" key="2">
    <citation type="submission" date="2018-11" db="EMBL/GenBank/DDBJ databases">
        <authorList>
            <consortium name="Pathogen Informatics"/>
        </authorList>
    </citation>
    <scope>NUCLEOTIDE SEQUENCE [LARGE SCALE GENOMIC DNA]</scope>
    <source>
        <strain evidence="1 2">MHpl1</strain>
    </source>
</reference>
<keyword evidence="2" id="KW-1185">Reference proteome</keyword>
<reference evidence="3" key="1">
    <citation type="submission" date="2017-02" db="UniProtKB">
        <authorList>
            <consortium name="WormBaseParasite"/>
        </authorList>
    </citation>
    <scope>IDENTIFICATION</scope>
</reference>
<dbReference type="EMBL" id="UZAF01023819">
    <property type="protein sequence ID" value="VDO91380.1"/>
    <property type="molecule type" value="Genomic_DNA"/>
</dbReference>
<organism evidence="3">
    <name type="scientific">Haemonchus placei</name>
    <name type="common">Barber's pole worm</name>
    <dbReference type="NCBI Taxonomy" id="6290"/>
    <lineage>
        <taxon>Eukaryota</taxon>
        <taxon>Metazoa</taxon>
        <taxon>Ecdysozoa</taxon>
        <taxon>Nematoda</taxon>
        <taxon>Chromadorea</taxon>
        <taxon>Rhabditida</taxon>
        <taxon>Rhabditina</taxon>
        <taxon>Rhabditomorpha</taxon>
        <taxon>Strongyloidea</taxon>
        <taxon>Trichostrongylidae</taxon>
        <taxon>Haemonchus</taxon>
    </lineage>
</organism>
<dbReference type="AlphaFoldDB" id="A0A0N4XBB6"/>
<dbReference type="WBParaSite" id="HPLM_0002166101-mRNA-1">
    <property type="protein sequence ID" value="HPLM_0002166101-mRNA-1"/>
    <property type="gene ID" value="HPLM_0002166101"/>
</dbReference>
<accession>A0A0N4XBB6</accession>
<dbReference type="Proteomes" id="UP000268014">
    <property type="component" value="Unassembled WGS sequence"/>
</dbReference>
<evidence type="ECO:0000313" key="2">
    <source>
        <dbReference type="Proteomes" id="UP000268014"/>
    </source>
</evidence>
<name>A0A0N4XBB6_HAEPC</name>
<sequence>MCVEIFPNCTFVGIQEMKAETYLCLIFYDKAKPYMNVNLMDYHDTTFYRLEKGVNRVECPLAKNVFPSDQQRVNTIATYDYMGDV</sequence>
<evidence type="ECO:0000313" key="3">
    <source>
        <dbReference type="WBParaSite" id="HPLM_0002166101-mRNA-1"/>
    </source>
</evidence>
<gene>
    <name evidence="1" type="ORF">HPLM_LOCUS21650</name>
</gene>